<evidence type="ECO:0000256" key="7">
    <source>
        <dbReference type="RuleBase" id="RU362111"/>
    </source>
</evidence>
<dbReference type="AlphaFoldDB" id="A0A0L0F0L8"/>
<evidence type="ECO:0000256" key="5">
    <source>
        <dbReference type="ARBA" id="ARBA00022917"/>
    </source>
</evidence>
<sequence length="43" mass="4986">MVAKDYLARILQHEMDHLNGTLYIDRMDSRTFGSNEALLEEMG</sequence>
<evidence type="ECO:0000256" key="1">
    <source>
        <dbReference type="ARBA" id="ARBA00010759"/>
    </source>
</evidence>
<keyword evidence="9" id="KW-1185">Reference proteome</keyword>
<comment type="similarity">
    <text evidence="1 7">Belongs to the polypeptide deformylase family.</text>
</comment>
<evidence type="ECO:0000256" key="3">
    <source>
        <dbReference type="ARBA" id="ARBA00022723"/>
    </source>
</evidence>
<comment type="catalytic activity">
    <reaction evidence="7">
        <text>N-terminal N-formyl-L-methionyl-[peptide] + H2O = N-terminal L-methionyl-[peptide] + formate</text>
        <dbReference type="Rhea" id="RHEA:24420"/>
        <dbReference type="Rhea" id="RHEA-COMP:10639"/>
        <dbReference type="Rhea" id="RHEA-COMP:10640"/>
        <dbReference type="ChEBI" id="CHEBI:15377"/>
        <dbReference type="ChEBI" id="CHEBI:15740"/>
        <dbReference type="ChEBI" id="CHEBI:49298"/>
        <dbReference type="ChEBI" id="CHEBI:64731"/>
        <dbReference type="EC" id="3.5.1.88"/>
    </reaction>
</comment>
<comment type="function">
    <text evidence="6 7">Removes the formyl group from the N-terminal Met of newly synthesized proteins.</text>
</comment>
<dbReference type="OrthoDB" id="276063at2759"/>
<evidence type="ECO:0000256" key="6">
    <source>
        <dbReference type="ARBA" id="ARBA00037114"/>
    </source>
</evidence>
<feature type="non-terminal residue" evidence="8">
    <location>
        <position position="43"/>
    </location>
</feature>
<dbReference type="InterPro" id="IPR036821">
    <property type="entry name" value="Peptide_deformylase_sf"/>
</dbReference>
<dbReference type="EC" id="3.5.1.88" evidence="2 7"/>
<evidence type="ECO:0000256" key="4">
    <source>
        <dbReference type="ARBA" id="ARBA00022801"/>
    </source>
</evidence>
<protein>
    <recommendedName>
        <fullName evidence="2 7">Peptide deformylase</fullName>
        <ecNumber evidence="2 7">3.5.1.88</ecNumber>
    </recommendedName>
</protein>
<dbReference type="GeneID" id="25917779"/>
<name>A0A0L0F0L8_9EUKA</name>
<dbReference type="Pfam" id="PF01327">
    <property type="entry name" value="Pep_deformylase"/>
    <property type="match status" value="1"/>
</dbReference>
<dbReference type="Proteomes" id="UP000054560">
    <property type="component" value="Unassembled WGS sequence"/>
</dbReference>
<reference evidence="8 9" key="1">
    <citation type="submission" date="2011-02" db="EMBL/GenBank/DDBJ databases">
        <title>The Genome Sequence of Sphaeroforma arctica JP610.</title>
        <authorList>
            <consortium name="The Broad Institute Genome Sequencing Platform"/>
            <person name="Russ C."/>
            <person name="Cuomo C."/>
            <person name="Young S.K."/>
            <person name="Zeng Q."/>
            <person name="Gargeya S."/>
            <person name="Alvarado L."/>
            <person name="Berlin A."/>
            <person name="Chapman S.B."/>
            <person name="Chen Z."/>
            <person name="Freedman E."/>
            <person name="Gellesch M."/>
            <person name="Goldberg J."/>
            <person name="Griggs A."/>
            <person name="Gujja S."/>
            <person name="Heilman E."/>
            <person name="Heiman D."/>
            <person name="Howarth C."/>
            <person name="Mehta T."/>
            <person name="Neiman D."/>
            <person name="Pearson M."/>
            <person name="Roberts A."/>
            <person name="Saif S."/>
            <person name="Shea T."/>
            <person name="Shenoy N."/>
            <person name="Sisk P."/>
            <person name="Stolte C."/>
            <person name="Sykes S."/>
            <person name="White J."/>
            <person name="Yandava C."/>
            <person name="Burger G."/>
            <person name="Gray M.W."/>
            <person name="Holland P.W.H."/>
            <person name="King N."/>
            <person name="Lang F.B.F."/>
            <person name="Roger A.J."/>
            <person name="Ruiz-Trillo I."/>
            <person name="Haas B."/>
            <person name="Nusbaum C."/>
            <person name="Birren B."/>
        </authorList>
    </citation>
    <scope>NUCLEOTIDE SEQUENCE [LARGE SCALE GENOMIC DNA]</scope>
    <source>
        <strain evidence="8 9">JP610</strain>
    </source>
</reference>
<dbReference type="PANTHER" id="PTHR10458:SF2">
    <property type="entry name" value="PEPTIDE DEFORMYLASE, MITOCHONDRIAL"/>
    <property type="match status" value="1"/>
</dbReference>
<evidence type="ECO:0000313" key="9">
    <source>
        <dbReference type="Proteomes" id="UP000054560"/>
    </source>
</evidence>
<dbReference type="Gene3D" id="3.90.45.10">
    <property type="entry name" value="Peptide deformylase"/>
    <property type="match status" value="1"/>
</dbReference>
<keyword evidence="3 7" id="KW-0479">Metal-binding</keyword>
<dbReference type="EMBL" id="KQ251827">
    <property type="protein sequence ID" value="KNC70201.1"/>
    <property type="molecule type" value="Genomic_DNA"/>
</dbReference>
<dbReference type="GO" id="GO:0006412">
    <property type="term" value="P:translation"/>
    <property type="evidence" value="ECO:0007669"/>
    <property type="project" value="UniProtKB-KW"/>
</dbReference>
<dbReference type="STRING" id="667725.A0A0L0F0L8"/>
<dbReference type="RefSeq" id="XP_014144103.1">
    <property type="nucleotide sequence ID" value="XM_014288628.1"/>
</dbReference>
<proteinExistence type="inferred from homology"/>
<organism evidence="8 9">
    <name type="scientific">Sphaeroforma arctica JP610</name>
    <dbReference type="NCBI Taxonomy" id="667725"/>
    <lineage>
        <taxon>Eukaryota</taxon>
        <taxon>Ichthyosporea</taxon>
        <taxon>Ichthyophonida</taxon>
        <taxon>Sphaeroforma</taxon>
    </lineage>
</organism>
<keyword evidence="4 7" id="KW-0378">Hydrolase</keyword>
<evidence type="ECO:0000313" key="8">
    <source>
        <dbReference type="EMBL" id="KNC70201.1"/>
    </source>
</evidence>
<dbReference type="InterPro" id="IPR023635">
    <property type="entry name" value="Peptide_deformylase"/>
</dbReference>
<dbReference type="PANTHER" id="PTHR10458">
    <property type="entry name" value="PEPTIDE DEFORMYLASE"/>
    <property type="match status" value="1"/>
</dbReference>
<evidence type="ECO:0000256" key="2">
    <source>
        <dbReference type="ARBA" id="ARBA00012175"/>
    </source>
</evidence>
<dbReference type="GO" id="GO:0046872">
    <property type="term" value="F:metal ion binding"/>
    <property type="evidence" value="ECO:0007669"/>
    <property type="project" value="UniProtKB-KW"/>
</dbReference>
<keyword evidence="5 7" id="KW-0648">Protein biosynthesis</keyword>
<dbReference type="SUPFAM" id="SSF56420">
    <property type="entry name" value="Peptide deformylase"/>
    <property type="match status" value="1"/>
</dbReference>
<dbReference type="GO" id="GO:0042586">
    <property type="term" value="F:peptide deformylase activity"/>
    <property type="evidence" value="ECO:0007669"/>
    <property type="project" value="UniProtKB-EC"/>
</dbReference>
<gene>
    <name evidence="8" type="ORF">SARC_17275</name>
</gene>
<accession>A0A0L0F0L8</accession>